<proteinExistence type="predicted"/>
<reference evidence="1 2" key="1">
    <citation type="journal article" date="2023" name="ACS Omega">
        <title>Identification of the Neoaspergillic Acid Biosynthesis Gene Cluster by Establishing an In Vitro CRISPR-Ribonucleoprotein Genetic System in Aspergillus melleus.</title>
        <authorList>
            <person name="Yuan B."/>
            <person name="Grau M.F."/>
            <person name="Murata R.M."/>
            <person name="Torok T."/>
            <person name="Venkateswaran K."/>
            <person name="Stajich J.E."/>
            <person name="Wang C.C.C."/>
        </authorList>
    </citation>
    <scope>NUCLEOTIDE SEQUENCE [LARGE SCALE GENOMIC DNA]</scope>
    <source>
        <strain evidence="1 2">IMV 1140</strain>
    </source>
</reference>
<keyword evidence="2" id="KW-1185">Reference proteome</keyword>
<protein>
    <submittedName>
        <fullName evidence="1">Uncharacterized protein</fullName>
    </submittedName>
</protein>
<accession>A0ACC3AW34</accession>
<evidence type="ECO:0000313" key="1">
    <source>
        <dbReference type="EMBL" id="KAK1141876.1"/>
    </source>
</evidence>
<name>A0ACC3AW34_9EURO</name>
<dbReference type="EMBL" id="JAOPJF010000058">
    <property type="protein sequence ID" value="KAK1141876.1"/>
    <property type="molecule type" value="Genomic_DNA"/>
</dbReference>
<gene>
    <name evidence="1" type="ORF">N8T08_008389</name>
</gene>
<comment type="caution">
    <text evidence="1">The sequence shown here is derived from an EMBL/GenBank/DDBJ whole genome shotgun (WGS) entry which is preliminary data.</text>
</comment>
<dbReference type="Proteomes" id="UP001177260">
    <property type="component" value="Unassembled WGS sequence"/>
</dbReference>
<evidence type="ECO:0000313" key="2">
    <source>
        <dbReference type="Proteomes" id="UP001177260"/>
    </source>
</evidence>
<sequence>MWLYFVLVAILVIATRHIAHRIKRWKTNRHYALKYGTKDPVILADIAPPEGGNYDKETMRAFKEHRGLELIQKRHIAGGYTFQTHTIGGRIINTSEPENIKTIQASRFEDYSLGFRQVALGPLLGKGVFTNDGKDWEHSRALVRPNMSKTLYTDFRNLERHVQEMISHMPKDGSTIDIQDMFFKLAFDASSEFLFGESVHAFEAAEDSDEAKFGAAFDYASGETVRRLHYGPYLFLYFNREFTKACKTVHEFVDKVISKAATRRAQGKANQYIFLDSLMESVSDPQRLRSETLNVMQAGRDTTASLLATVFYLLGRHPEVWTKLDAEIGELNGKPPTYEELKKLTYLRYVMNETLRVHPVAPINSRVAVRDTILPVGGGPDHKSPIFIPKGQKYVIPTPFLMFLRVTDSLVNKTRISFPTYVLHRRSDIYGPDAHEFRPERWGEPTFRPGWAYIPFNGGPRICLGQQYALTEAGYTIVRLVQTFKAVEQRDFTRYKES</sequence>
<organism evidence="1 2">
    <name type="scientific">Aspergillus melleus</name>
    <dbReference type="NCBI Taxonomy" id="138277"/>
    <lineage>
        <taxon>Eukaryota</taxon>
        <taxon>Fungi</taxon>
        <taxon>Dikarya</taxon>
        <taxon>Ascomycota</taxon>
        <taxon>Pezizomycotina</taxon>
        <taxon>Eurotiomycetes</taxon>
        <taxon>Eurotiomycetidae</taxon>
        <taxon>Eurotiales</taxon>
        <taxon>Aspergillaceae</taxon>
        <taxon>Aspergillus</taxon>
        <taxon>Aspergillus subgen. Circumdati</taxon>
    </lineage>
</organism>